<evidence type="ECO:0000313" key="6">
    <source>
        <dbReference type="Proteomes" id="UP000434957"/>
    </source>
</evidence>
<comment type="caution">
    <text evidence="4">The sequence shown here is derived from an EMBL/GenBank/DDBJ whole genome shotgun (WGS) entry which is preliminary data.</text>
</comment>
<protein>
    <submittedName>
        <fullName evidence="4">Uncharacterized protein</fullName>
    </submittedName>
</protein>
<dbReference type="EMBL" id="QXFU01000193">
    <property type="protein sequence ID" value="KAE9040780.1"/>
    <property type="molecule type" value="Genomic_DNA"/>
</dbReference>
<feature type="chain" id="PRO_5036381375" evidence="1">
    <location>
        <begin position="30"/>
        <end position="55"/>
    </location>
</feature>
<feature type="signal peptide" evidence="1">
    <location>
        <begin position="1"/>
        <end position="29"/>
    </location>
</feature>
<sequence>MDAPPLTWKNARWSMGFSNLFCFCRVAVTDSAVATSCTTAPPFGLPQRKLGCPAV</sequence>
<reference evidence="4 6" key="1">
    <citation type="submission" date="2018-08" db="EMBL/GenBank/DDBJ databases">
        <title>Genomic investigation of the strawberry pathogen Phytophthora fragariae indicates pathogenicity is determined by transcriptional variation in three key races.</title>
        <authorList>
            <person name="Adams T.M."/>
            <person name="Armitage A.D."/>
            <person name="Sobczyk M.K."/>
            <person name="Bates H.J."/>
            <person name="Dunwell J.M."/>
            <person name="Nellist C.F."/>
            <person name="Harrison R.J."/>
        </authorList>
    </citation>
    <scope>NUCLEOTIDE SEQUENCE [LARGE SCALE GENOMIC DNA]</scope>
    <source>
        <strain evidence="3 5">SCRP249</strain>
        <strain evidence="2 7">SCRP324</strain>
        <strain evidence="4 6">SCRP333</strain>
    </source>
</reference>
<evidence type="ECO:0000313" key="7">
    <source>
        <dbReference type="Proteomes" id="UP000435112"/>
    </source>
</evidence>
<dbReference type="Proteomes" id="UP000429607">
    <property type="component" value="Unassembled WGS sequence"/>
</dbReference>
<evidence type="ECO:0000256" key="1">
    <source>
        <dbReference type="SAM" id="SignalP"/>
    </source>
</evidence>
<evidence type="ECO:0000313" key="3">
    <source>
        <dbReference type="EMBL" id="KAE9046396.1"/>
    </source>
</evidence>
<keyword evidence="6" id="KW-1185">Reference proteome</keyword>
<evidence type="ECO:0000313" key="4">
    <source>
        <dbReference type="EMBL" id="KAE9344177.1"/>
    </source>
</evidence>
<dbReference type="Proteomes" id="UP000434957">
    <property type="component" value="Unassembled WGS sequence"/>
</dbReference>
<dbReference type="AlphaFoldDB" id="A0A6A4FKK2"/>
<organism evidence="4 6">
    <name type="scientific">Phytophthora rubi</name>
    <dbReference type="NCBI Taxonomy" id="129364"/>
    <lineage>
        <taxon>Eukaryota</taxon>
        <taxon>Sar</taxon>
        <taxon>Stramenopiles</taxon>
        <taxon>Oomycota</taxon>
        <taxon>Peronosporomycetes</taxon>
        <taxon>Peronosporales</taxon>
        <taxon>Peronosporaceae</taxon>
        <taxon>Phytophthora</taxon>
    </lineage>
</organism>
<evidence type="ECO:0000313" key="2">
    <source>
        <dbReference type="EMBL" id="KAE9040780.1"/>
    </source>
</evidence>
<gene>
    <name evidence="3" type="ORF">PR001_g4572</name>
    <name evidence="2" type="ORF">PR002_g4796</name>
    <name evidence="4" type="ORF">PR003_g8593</name>
</gene>
<proteinExistence type="predicted"/>
<evidence type="ECO:0000313" key="5">
    <source>
        <dbReference type="Proteomes" id="UP000429607"/>
    </source>
</evidence>
<dbReference type="EMBL" id="QXFV01000189">
    <property type="protein sequence ID" value="KAE9046396.1"/>
    <property type="molecule type" value="Genomic_DNA"/>
</dbReference>
<dbReference type="Proteomes" id="UP000435112">
    <property type="component" value="Unassembled WGS sequence"/>
</dbReference>
<keyword evidence="1" id="KW-0732">Signal</keyword>
<name>A0A6A4FKK2_9STRA</name>
<dbReference type="EMBL" id="QXFT01000430">
    <property type="protein sequence ID" value="KAE9344177.1"/>
    <property type="molecule type" value="Genomic_DNA"/>
</dbReference>
<accession>A0A6A4FKK2</accession>